<dbReference type="PROSITE" id="PS51257">
    <property type="entry name" value="PROKAR_LIPOPROTEIN"/>
    <property type="match status" value="1"/>
</dbReference>
<accession>A0A6G9AXP7</accession>
<dbReference type="EMBL" id="CP050063">
    <property type="protein sequence ID" value="QIP17261.1"/>
    <property type="molecule type" value="Genomic_DNA"/>
</dbReference>
<organism evidence="1 2">
    <name type="scientific">Spirosoma aureum</name>
    <dbReference type="NCBI Taxonomy" id="2692134"/>
    <lineage>
        <taxon>Bacteria</taxon>
        <taxon>Pseudomonadati</taxon>
        <taxon>Bacteroidota</taxon>
        <taxon>Cytophagia</taxon>
        <taxon>Cytophagales</taxon>
        <taxon>Cytophagaceae</taxon>
        <taxon>Spirosoma</taxon>
    </lineage>
</organism>
<gene>
    <name evidence="1" type="ORF">G8759_33780</name>
</gene>
<keyword evidence="2" id="KW-1185">Reference proteome</keyword>
<dbReference type="KEGG" id="spib:G8759_33780"/>
<dbReference type="RefSeq" id="WP_167217935.1">
    <property type="nucleotide sequence ID" value="NZ_CP050063.1"/>
</dbReference>
<protein>
    <submittedName>
        <fullName evidence="1">Uncharacterized protein</fullName>
    </submittedName>
</protein>
<reference evidence="1 2" key="1">
    <citation type="submission" date="2020-03" db="EMBL/GenBank/DDBJ databases">
        <authorList>
            <person name="Kim M.K."/>
        </authorList>
    </citation>
    <scope>NUCLEOTIDE SEQUENCE [LARGE SCALE GENOMIC DNA]</scope>
    <source>
        <strain evidence="1 2">BT328</strain>
    </source>
</reference>
<evidence type="ECO:0000313" key="2">
    <source>
        <dbReference type="Proteomes" id="UP000501802"/>
    </source>
</evidence>
<dbReference type="AlphaFoldDB" id="A0A6G9AXP7"/>
<dbReference type="Proteomes" id="UP000501802">
    <property type="component" value="Chromosome"/>
</dbReference>
<evidence type="ECO:0000313" key="1">
    <source>
        <dbReference type="EMBL" id="QIP17261.1"/>
    </source>
</evidence>
<name>A0A6G9AXP7_9BACT</name>
<proteinExistence type="predicted"/>
<sequence>MKTSFHLILFSIGLLTGCSKSSPAPEPEFYVSATIGDKEWIANVNNSQNTPAAATISQNLVVVIAAQNADNATTAIGVVFPKSITLNTAVAIDPTQYLALAYSISETEGYSADPSKGGSGTLTVTRFDEAAGIVEGTFMGEAIHNKNGSRIRITNGRFRSAIYKTTVTTPPPGKR</sequence>